<reference evidence="2" key="1">
    <citation type="submission" date="2023-03" db="EMBL/GenBank/DDBJ databases">
        <title>Actinoallomurus iriomotensis NBRC 103684.</title>
        <authorList>
            <person name="Ichikawa N."/>
            <person name="Sato H."/>
            <person name="Tonouchi N."/>
        </authorList>
    </citation>
    <scope>NUCLEOTIDE SEQUENCE</scope>
    <source>
        <strain evidence="2">NBRC 103684</strain>
    </source>
</reference>
<evidence type="ECO:0000313" key="2">
    <source>
        <dbReference type="EMBL" id="GLY91840.1"/>
    </source>
</evidence>
<evidence type="ECO:0008006" key="4">
    <source>
        <dbReference type="Google" id="ProtNLM"/>
    </source>
</evidence>
<dbReference type="AlphaFoldDB" id="A0A9W6SFE6"/>
<dbReference type="PANTHER" id="PTHR28047:SF5">
    <property type="entry name" value="PROTEIN DCG1"/>
    <property type="match status" value="1"/>
</dbReference>
<name>A0A9W6SFE6_9ACTN</name>
<comment type="caution">
    <text evidence="2">The sequence shown here is derived from an EMBL/GenBank/DDBJ whole genome shotgun (WGS) entry which is preliminary data.</text>
</comment>
<protein>
    <recommendedName>
        <fullName evidence="4">Hydantoin racemase</fullName>
    </recommendedName>
</protein>
<dbReference type="Gene3D" id="3.40.50.12500">
    <property type="match status" value="1"/>
</dbReference>
<dbReference type="RefSeq" id="WP_285583702.1">
    <property type="nucleotide sequence ID" value="NZ_BSTK01000022.1"/>
</dbReference>
<sequence>MTRVWHQSFTVLEDVGPYVEAMRRHLDARRLPDTTIDFHGMRPGTYPSAYPGTHIRYSSLSGLHKEQFVAAALQARAEDYDAFLIATIPDTGFEEIRSLVDLPVVAFGNASVAFAATLAPTVGIVNFIDALQPQLRRNMRDYGFGEIVGPIVSIGRGFTDIVSAYDDPAPLLSAFTVAARRAIADGAQVIVPGEGPLNIFLADQGVSRVDDVPVIDSLGVGLALCEVRARMYRTSGLVPSRRGFFFETPPAPVLEAAREFYRGAAE</sequence>
<dbReference type="GO" id="GO:0047661">
    <property type="term" value="F:amino-acid racemase activity"/>
    <property type="evidence" value="ECO:0007669"/>
    <property type="project" value="InterPro"/>
</dbReference>
<dbReference type="Proteomes" id="UP001165074">
    <property type="component" value="Unassembled WGS sequence"/>
</dbReference>
<comment type="similarity">
    <text evidence="1">Belongs to the HyuE racemase family.</text>
</comment>
<dbReference type="InterPro" id="IPR052186">
    <property type="entry name" value="Hydantoin_racemase-like"/>
</dbReference>
<keyword evidence="3" id="KW-1185">Reference proteome</keyword>
<dbReference type="PANTHER" id="PTHR28047">
    <property type="entry name" value="PROTEIN DCG1"/>
    <property type="match status" value="1"/>
</dbReference>
<evidence type="ECO:0000256" key="1">
    <source>
        <dbReference type="ARBA" id="ARBA00038414"/>
    </source>
</evidence>
<dbReference type="InterPro" id="IPR053714">
    <property type="entry name" value="Iso_Racemase_Enz_sf"/>
</dbReference>
<gene>
    <name evidence="2" type="ORF">Airi02_097680</name>
</gene>
<dbReference type="EMBL" id="BSTK01000022">
    <property type="protein sequence ID" value="GLY91840.1"/>
    <property type="molecule type" value="Genomic_DNA"/>
</dbReference>
<dbReference type="InterPro" id="IPR015942">
    <property type="entry name" value="Asp/Glu/hydantoin_racemase"/>
</dbReference>
<organism evidence="2 3">
    <name type="scientific">Actinoallomurus iriomotensis</name>
    <dbReference type="NCBI Taxonomy" id="478107"/>
    <lineage>
        <taxon>Bacteria</taxon>
        <taxon>Bacillati</taxon>
        <taxon>Actinomycetota</taxon>
        <taxon>Actinomycetes</taxon>
        <taxon>Streptosporangiales</taxon>
        <taxon>Thermomonosporaceae</taxon>
        <taxon>Actinoallomurus</taxon>
    </lineage>
</organism>
<accession>A0A9W6SFE6</accession>
<dbReference type="Pfam" id="PF01177">
    <property type="entry name" value="Asp_Glu_race"/>
    <property type="match status" value="1"/>
</dbReference>
<evidence type="ECO:0000313" key="3">
    <source>
        <dbReference type="Proteomes" id="UP001165074"/>
    </source>
</evidence>
<proteinExistence type="inferred from homology"/>